<evidence type="ECO:0000259" key="3">
    <source>
        <dbReference type="Pfam" id="PF14258"/>
    </source>
</evidence>
<feature type="transmembrane region" description="Helical" evidence="2">
    <location>
        <begin position="55"/>
        <end position="73"/>
    </location>
</feature>
<keyword evidence="2" id="KW-0812">Transmembrane</keyword>
<evidence type="ECO:0000256" key="1">
    <source>
        <dbReference type="SAM" id="MobiDB-lite"/>
    </source>
</evidence>
<dbReference type="RefSeq" id="WP_344078476.1">
    <property type="nucleotide sequence ID" value="NZ_BAAALS010000006.1"/>
</dbReference>
<evidence type="ECO:0000256" key="2">
    <source>
        <dbReference type="SAM" id="Phobius"/>
    </source>
</evidence>
<keyword evidence="5" id="KW-1185">Reference proteome</keyword>
<proteinExistence type="predicted"/>
<accession>A0ABN2K0H7</accession>
<name>A0ABN2K0H7_9ACTN</name>
<evidence type="ECO:0000313" key="4">
    <source>
        <dbReference type="EMBL" id="GAA1745653.1"/>
    </source>
</evidence>
<dbReference type="InterPro" id="IPR025646">
    <property type="entry name" value="DUF4350"/>
</dbReference>
<feature type="region of interest" description="Disordered" evidence="1">
    <location>
        <begin position="429"/>
        <end position="452"/>
    </location>
</feature>
<dbReference type="Pfam" id="PF14258">
    <property type="entry name" value="DUF4350"/>
    <property type="match status" value="1"/>
</dbReference>
<organism evidence="4 5">
    <name type="scientific">Luedemannella helvata</name>
    <dbReference type="NCBI Taxonomy" id="349315"/>
    <lineage>
        <taxon>Bacteria</taxon>
        <taxon>Bacillati</taxon>
        <taxon>Actinomycetota</taxon>
        <taxon>Actinomycetes</taxon>
        <taxon>Micromonosporales</taxon>
        <taxon>Micromonosporaceae</taxon>
        <taxon>Luedemannella</taxon>
    </lineage>
</organism>
<protein>
    <submittedName>
        <fullName evidence="4">DUF4350 domain-containing protein</fullName>
    </submittedName>
</protein>
<keyword evidence="2" id="KW-1133">Transmembrane helix</keyword>
<feature type="compositionally biased region" description="Pro residues" evidence="1">
    <location>
        <begin position="433"/>
        <end position="444"/>
    </location>
</feature>
<gene>
    <name evidence="4" type="ORF">GCM10009681_15750</name>
</gene>
<comment type="caution">
    <text evidence="4">The sequence shown here is derived from an EMBL/GenBank/DDBJ whole genome shotgun (WGS) entry which is preliminary data.</text>
</comment>
<evidence type="ECO:0000313" key="5">
    <source>
        <dbReference type="Proteomes" id="UP001500655"/>
    </source>
</evidence>
<feature type="region of interest" description="Disordered" evidence="1">
    <location>
        <begin position="1"/>
        <end position="47"/>
    </location>
</feature>
<dbReference type="EMBL" id="BAAALS010000006">
    <property type="protein sequence ID" value="GAA1745653.1"/>
    <property type="molecule type" value="Genomic_DNA"/>
</dbReference>
<keyword evidence="2" id="KW-0472">Membrane</keyword>
<feature type="domain" description="DUF4350" evidence="3">
    <location>
        <begin position="91"/>
        <end position="268"/>
    </location>
</feature>
<reference evidence="4 5" key="1">
    <citation type="journal article" date="2019" name="Int. J. Syst. Evol. Microbiol.">
        <title>The Global Catalogue of Microorganisms (GCM) 10K type strain sequencing project: providing services to taxonomists for standard genome sequencing and annotation.</title>
        <authorList>
            <consortium name="The Broad Institute Genomics Platform"/>
            <consortium name="The Broad Institute Genome Sequencing Center for Infectious Disease"/>
            <person name="Wu L."/>
            <person name="Ma J."/>
        </authorList>
    </citation>
    <scope>NUCLEOTIDE SEQUENCE [LARGE SCALE GENOMIC DNA]</scope>
    <source>
        <strain evidence="4 5">JCM 13249</strain>
    </source>
</reference>
<dbReference type="Proteomes" id="UP001500655">
    <property type="component" value="Unassembled WGS sequence"/>
</dbReference>
<feature type="compositionally biased region" description="Pro residues" evidence="1">
    <location>
        <begin position="1"/>
        <end position="45"/>
    </location>
</feature>
<feature type="region of interest" description="Disordered" evidence="1">
    <location>
        <begin position="77"/>
        <end position="97"/>
    </location>
</feature>
<sequence length="478" mass="50127">MTAPAAVPPVPGPPVPGPPIPGPPVPAPPVPGPPVPGPTAGPPPRPVRRRRWHRLAIPYAVLGLLFLVTFIAHEVESPDLDDPGTLSPTGTGRDGSSHLARLLTDQGITIKRVTSSQQALVELSGAEATIVVPTPDLLTVTFAGEALSQPGRHHFVVIRPGLIGGMMWGAMREHARWSAAPEHVSAPPTHHAGPCDPALVAGVARASLGQDRFVPFPDPGYRQFSCFGGGLVGQVEGSRDVTIAGSTDPFRNDRIDEYDNERLATQLLSREKLVIWIDVHEPEPQPQMDIELPHYRQPKRAPASDSPLWDSLPPWLWAALVLTAAAGAAFAAGRAGRLGPPVAEPLPVVVPATETIVGRGRLYARVRAHAATLATLRAAAVTRIAAALRHGQTAGLNAPTPLVAGSPAAEALVAAVAARTRWPADRVRWTLYGPPPGPPGAPPADDPDLTDDELAAAVADLDHLQRAVLREGPPGGSP</sequence>